<accession>A0A6J4PIT7</accession>
<evidence type="ECO:0000313" key="1">
    <source>
        <dbReference type="EMBL" id="CAA9415647.1"/>
    </source>
</evidence>
<dbReference type="AlphaFoldDB" id="A0A6J4PIT7"/>
<proteinExistence type="predicted"/>
<name>A0A6J4PIT7_9CYAN</name>
<dbReference type="EMBL" id="CADCTZ010001768">
    <property type="protein sequence ID" value="CAA9415647.1"/>
    <property type="molecule type" value="Genomic_DNA"/>
</dbReference>
<protein>
    <submittedName>
        <fullName evidence="1">Uncharacterized protein</fullName>
    </submittedName>
</protein>
<reference evidence="1" key="1">
    <citation type="submission" date="2020-02" db="EMBL/GenBank/DDBJ databases">
        <authorList>
            <person name="Meier V. D."/>
        </authorList>
    </citation>
    <scope>NUCLEOTIDE SEQUENCE</scope>
    <source>
        <strain evidence="1">AVDCRST_MAG84</strain>
    </source>
</reference>
<sequence>MVHEVFAVCQGREYNFSPRKRGFIISQARKQRSTKFKIAGKTNLWD</sequence>
<organism evidence="1">
    <name type="scientific">uncultured Microcoleus sp</name>
    <dbReference type="NCBI Taxonomy" id="259945"/>
    <lineage>
        <taxon>Bacteria</taxon>
        <taxon>Bacillati</taxon>
        <taxon>Cyanobacteriota</taxon>
        <taxon>Cyanophyceae</taxon>
        <taxon>Oscillatoriophycideae</taxon>
        <taxon>Oscillatoriales</taxon>
        <taxon>Microcoleaceae</taxon>
        <taxon>Microcoleus</taxon>
        <taxon>environmental samples</taxon>
    </lineage>
</organism>
<gene>
    <name evidence="1" type="ORF">AVDCRST_MAG84-6894</name>
</gene>